<dbReference type="PIRSF" id="PIRSF005719">
    <property type="entry name" value="SMC"/>
    <property type="match status" value="1"/>
</dbReference>
<evidence type="ECO:0000256" key="2">
    <source>
        <dbReference type="SAM" id="Coils"/>
    </source>
</evidence>
<dbReference type="GO" id="GO:0051276">
    <property type="term" value="P:chromosome organization"/>
    <property type="evidence" value="ECO:0007669"/>
    <property type="project" value="InterPro"/>
</dbReference>
<dbReference type="EMBL" id="KC513616">
    <property type="protein sequence ID" value="AGE96300.1"/>
    <property type="molecule type" value="Genomic_DNA"/>
</dbReference>
<dbReference type="VEuPathDB" id="MicrosporidiaDB:AEWD_091990"/>
<dbReference type="VEuPathDB" id="MicrosporidiaDB:AEWR_091950"/>
<dbReference type="SUPFAM" id="SSF75553">
    <property type="entry name" value="Smc hinge domain"/>
    <property type="match status" value="1"/>
</dbReference>
<dbReference type="Gene3D" id="3.40.50.300">
    <property type="entry name" value="P-loop containing nucleotide triphosphate hydrolases"/>
    <property type="match status" value="2"/>
</dbReference>
<organism evidence="4">
    <name type="scientific">Encephalitozoon cuniculi</name>
    <name type="common">Microsporidian parasite</name>
    <dbReference type="NCBI Taxonomy" id="6035"/>
    <lineage>
        <taxon>Eukaryota</taxon>
        <taxon>Fungi</taxon>
        <taxon>Fungi incertae sedis</taxon>
        <taxon>Microsporidia</taxon>
        <taxon>Unikaryonidae</taxon>
        <taxon>Encephalitozoon</taxon>
    </lineage>
</organism>
<feature type="coiled-coil region" evidence="2">
    <location>
        <begin position="630"/>
        <end position="677"/>
    </location>
</feature>
<feature type="coiled-coil region" evidence="2">
    <location>
        <begin position="175"/>
        <end position="209"/>
    </location>
</feature>
<dbReference type="Gene3D" id="3.30.70.1620">
    <property type="match status" value="1"/>
</dbReference>
<dbReference type="VEuPathDB" id="MicrosporidiaDB:ECU09_1910"/>
<dbReference type="GO" id="GO:0007059">
    <property type="term" value="P:chromosome segregation"/>
    <property type="evidence" value="ECO:0007669"/>
    <property type="project" value="UniProtKB-ARBA"/>
</dbReference>
<dbReference type="PANTHER" id="PTHR43977">
    <property type="entry name" value="STRUCTURAL MAINTENANCE OF CHROMOSOMES PROTEIN 3"/>
    <property type="match status" value="1"/>
</dbReference>
<feature type="coiled-coil region" evidence="2">
    <location>
        <begin position="363"/>
        <end position="392"/>
    </location>
</feature>
<dbReference type="GO" id="GO:0005524">
    <property type="term" value="F:ATP binding"/>
    <property type="evidence" value="ECO:0007669"/>
    <property type="project" value="InterPro"/>
</dbReference>
<evidence type="ECO:0000313" key="4">
    <source>
        <dbReference type="EMBL" id="AGE96300.1"/>
    </source>
</evidence>
<dbReference type="InterPro" id="IPR036277">
    <property type="entry name" value="SMC_hinge_sf"/>
</dbReference>
<dbReference type="SUPFAM" id="SSF52540">
    <property type="entry name" value="P-loop containing nucleoside triphosphate hydrolases"/>
    <property type="match status" value="1"/>
</dbReference>
<dbReference type="GO" id="GO:0005694">
    <property type="term" value="C:chromosome"/>
    <property type="evidence" value="ECO:0007669"/>
    <property type="project" value="InterPro"/>
</dbReference>
<name>M1KAQ6_ENCCN</name>
<dbReference type="SMART" id="SM00968">
    <property type="entry name" value="SMC_hinge"/>
    <property type="match status" value="1"/>
</dbReference>
<feature type="coiled-coil region" evidence="2">
    <location>
        <begin position="260"/>
        <end position="314"/>
    </location>
</feature>
<dbReference type="InterPro" id="IPR010935">
    <property type="entry name" value="SMC_hinge"/>
</dbReference>
<sequence>MHIKQIRLKNFRSFRDEVVVPLSEHTNIIVGRNGSGKSSIVSAVHFVLCGEKHSCESRTGLIHEGSRAMEEEGSVEIVFCDGLQEAGSGREFSVKRTVSVKKDEYMVDNRIVSRDELVGLLQTNGFAVGSPYFVVLQEEVSELAVVDDRRRYELMKNVAGVSGYEKDRESSMSILEETKQSEKKIELLLERVEDKLRGLESDKKEAELCEELEKEKRRLEYGYIEREVREINGEIFRIEELVSSDPEEVSEESGDFGCEIGEIENKLTNLINRRKELHVNEKYKDKEPEIKDEMKKIEKKRSDLQDTQKVERERLVKLRDEERENFVRSGYIKYLTGFLETLGSRNIKAGEIETAKSILKEKLEKLRALNSSGRHEAENAEETRDLEELIERRKHLWREEKRLRLLDASIEEMVKSQENRLMAMGNIGLDVHSQIKCEEGVLGYVYDLISVPNELVNAFEAVVGNALFNIVVSNEEVASKVLKKMKDLRFRITLMPLSRIKYRESEEVKDPDVISLTSQLRCGQQYKALLRCVVKDFYLCSDLKQALYSSKKYEINTVTLSGEIVTRDGPISGGYEKRNAVFQEYKKISREARKVKGEISRVQHELGKIGKEIEEAKMSREKGSDGSRYNESLKSVVLFLQEKIRILEEASRGDLDINKINVKLRRLREEEKDLRLKSIWTGNEIRKVEIRVGEAEIGIKKLNDSSRRLESELEKSKMYGEAMEIEAKILELKDKKRAAREMMFNEENAGLFAKPKKINIEMEKLVRRKHMLINKRSELCERIGASDFRNLERLYPDKKKEEIINEMARINERTRGLSAVNRAAISQWENYMEQRDSMKRRLEDLKCDKRRILDFIAELDSKKEDTMRNAISLVKEGFSELYSRLTDGGTAELYSYENGIGIKIGENISANLLSGGQKAVVALCLIFSMQRVSPSPLYVLDEIDANLDVQSRERVSMLIKEMSTSCGNQFIITTFRKELLSCGSKYLSVEFEEKRSRVKEIEMVTAYRFLDEDAGES</sequence>
<feature type="domain" description="SMC hinge" evidence="3">
    <location>
        <begin position="439"/>
        <end position="550"/>
    </location>
</feature>
<dbReference type="InterPro" id="IPR027417">
    <property type="entry name" value="P-loop_NTPase"/>
</dbReference>
<dbReference type="InterPro" id="IPR024704">
    <property type="entry name" value="SMC"/>
</dbReference>
<dbReference type="Gene3D" id="1.20.1060.20">
    <property type="match status" value="1"/>
</dbReference>
<protein>
    <submittedName>
        <fullName evidence="4">Chromosome segregation protein of the smc family</fullName>
    </submittedName>
</protein>
<dbReference type="GO" id="GO:0016887">
    <property type="term" value="F:ATP hydrolysis activity"/>
    <property type="evidence" value="ECO:0007669"/>
    <property type="project" value="InterPro"/>
</dbReference>
<dbReference type="InterPro" id="IPR003395">
    <property type="entry name" value="RecF/RecN/SMC_N"/>
</dbReference>
<keyword evidence="1 2" id="KW-0175">Coiled coil</keyword>
<dbReference type="VEuPathDB" id="MicrosporidiaDB:M970_091950"/>
<dbReference type="Pfam" id="PF06470">
    <property type="entry name" value="SMC_hinge"/>
    <property type="match status" value="1"/>
</dbReference>
<accession>M1KAQ6</accession>
<proteinExistence type="predicted"/>
<evidence type="ECO:0000259" key="3">
    <source>
        <dbReference type="SMART" id="SM00968"/>
    </source>
</evidence>
<dbReference type="AlphaFoldDB" id="M1KAQ6"/>
<dbReference type="Pfam" id="PF02463">
    <property type="entry name" value="SMC_N"/>
    <property type="match status" value="1"/>
</dbReference>
<reference evidence="4" key="1">
    <citation type="journal article" date="2013" name="Eukaryot. Cell">
        <title>Extremely Reduced Levels of Heterozygosity in the Vertebrate Pathogen Encephalitozoon cuniculi.</title>
        <authorList>
            <person name="Selman M."/>
            <person name="Sak B."/>
            <person name="Kvac M."/>
            <person name="Farinelli L."/>
            <person name="Weiss L.M."/>
            <person name="Corradi N."/>
        </authorList>
    </citation>
    <scope>NUCLEOTIDE SEQUENCE</scope>
</reference>
<evidence type="ECO:0000256" key="1">
    <source>
        <dbReference type="ARBA" id="ARBA00023054"/>
    </source>
</evidence>
<dbReference type="VEuPathDB" id="MicrosporidiaDB:AEWQ_091970"/>
<gene>
    <name evidence="4" type="ORF">ECU09_1910</name>
</gene>